<evidence type="ECO:0000256" key="1">
    <source>
        <dbReference type="SAM" id="Phobius"/>
    </source>
</evidence>
<dbReference type="EMBL" id="JACRSX010000013">
    <property type="protein sequence ID" value="MBC8562870.1"/>
    <property type="molecule type" value="Genomic_DNA"/>
</dbReference>
<dbReference type="RefSeq" id="WP_249298126.1">
    <property type="nucleotide sequence ID" value="NZ_JACRSX010000013.1"/>
</dbReference>
<reference evidence="2 3" key="1">
    <citation type="submission" date="2020-08" db="EMBL/GenBank/DDBJ databases">
        <title>Genome public.</title>
        <authorList>
            <person name="Liu C."/>
            <person name="Sun Q."/>
        </authorList>
    </citation>
    <scope>NUCLEOTIDE SEQUENCE [LARGE SCALE GENOMIC DNA]</scope>
    <source>
        <strain evidence="2 3">NSJ-37</strain>
    </source>
</reference>
<comment type="caution">
    <text evidence="2">The sequence shown here is derived from an EMBL/GenBank/DDBJ whole genome shotgun (WGS) entry which is preliminary data.</text>
</comment>
<protein>
    <submittedName>
        <fullName evidence="2">Uncharacterized protein</fullName>
    </submittedName>
</protein>
<organism evidence="2 3">
    <name type="scientific">Jutongia huaianensis</name>
    <dbReference type="NCBI Taxonomy" id="2763668"/>
    <lineage>
        <taxon>Bacteria</taxon>
        <taxon>Bacillati</taxon>
        <taxon>Bacillota</taxon>
        <taxon>Clostridia</taxon>
        <taxon>Lachnospirales</taxon>
        <taxon>Lachnospiraceae</taxon>
        <taxon>Jutongia</taxon>
    </lineage>
</organism>
<keyword evidence="1" id="KW-0472">Membrane</keyword>
<name>A0ABR7N2M3_9FIRM</name>
<accession>A0ABR7N2M3</accession>
<keyword evidence="1" id="KW-1133">Transmembrane helix</keyword>
<evidence type="ECO:0000313" key="3">
    <source>
        <dbReference type="Proteomes" id="UP000606193"/>
    </source>
</evidence>
<proteinExistence type="predicted"/>
<sequence>MKIVKRLLIFLLCIVMAGGILFLISIPRVNDHIAKHTMTELAQVPMPEQTKCIEKVSAAGKLSGNGNGMQYLGALLVKSNLSLKDLKKYYAANTPRKWYCDVERQKGQSLRASEHVELGFKHTVKGKNYYAVYAWGDYDGIYSELDLRGH</sequence>
<dbReference type="Proteomes" id="UP000606193">
    <property type="component" value="Unassembled WGS sequence"/>
</dbReference>
<keyword evidence="1" id="KW-0812">Transmembrane</keyword>
<gene>
    <name evidence="2" type="ORF">H8704_09585</name>
</gene>
<feature type="transmembrane region" description="Helical" evidence="1">
    <location>
        <begin position="7"/>
        <end position="26"/>
    </location>
</feature>
<keyword evidence="3" id="KW-1185">Reference proteome</keyword>
<evidence type="ECO:0000313" key="2">
    <source>
        <dbReference type="EMBL" id="MBC8562870.1"/>
    </source>
</evidence>